<evidence type="ECO:0000256" key="4">
    <source>
        <dbReference type="RuleBase" id="RU004514"/>
    </source>
</evidence>
<evidence type="ECO:0000313" key="6">
    <source>
        <dbReference type="EMBL" id="QGY81344.1"/>
    </source>
</evidence>
<comment type="cofactor">
    <cofactor evidence="3">
        <name>pyridoxal 5'-phosphate</name>
        <dbReference type="ChEBI" id="CHEBI:597326"/>
    </cofactor>
</comment>
<evidence type="ECO:0000313" key="7">
    <source>
        <dbReference type="Proteomes" id="UP000428803"/>
    </source>
</evidence>
<dbReference type="SUPFAM" id="SSF51419">
    <property type="entry name" value="PLP-binding barrel"/>
    <property type="match status" value="1"/>
</dbReference>
<dbReference type="RefSeq" id="WP_158901428.1">
    <property type="nucleotide sequence ID" value="NZ_CP035733.1"/>
</dbReference>
<reference evidence="7" key="1">
    <citation type="submission" date="2019-01" db="EMBL/GenBank/DDBJ databases">
        <title>Sphingorhabdus lacus sp.nov., isolated from an oligotrophic freshwater lake.</title>
        <authorList>
            <person name="Park M."/>
        </authorList>
    </citation>
    <scope>NUCLEOTIDE SEQUENCE [LARGE SCALE GENOMIC DNA]</scope>
    <source>
        <strain evidence="7">IMCC1753</strain>
    </source>
</reference>
<dbReference type="EMBL" id="CP035733">
    <property type="protein sequence ID" value="QGY81344.1"/>
    <property type="molecule type" value="Genomic_DNA"/>
</dbReference>
<dbReference type="NCBIfam" id="TIGR00044">
    <property type="entry name" value="YggS family pyridoxal phosphate-dependent enzyme"/>
    <property type="match status" value="1"/>
</dbReference>
<name>A0A6I6L950_9SPHN</name>
<keyword evidence="7" id="KW-1185">Reference proteome</keyword>
<dbReference type="FunFam" id="3.20.20.10:FF:000018">
    <property type="entry name" value="Pyridoxal phosphate homeostasis protein"/>
    <property type="match status" value="1"/>
</dbReference>
<gene>
    <name evidence="6" type="ORF">EUU25_12385</name>
</gene>
<sequence length="225" mass="24036">MQEAIRETAQSRLNEITAQMSAAAKLATRVPADITLIAVSKTRSIGEIEPLIRAGHQSYGENRIQEAQTKWPELKKLDAGIVLHLIGQLQSNKAAEAVSMFDVIHSLDRLSLATALGKAMRDQGRFLPCFIQVNIGAEPQKGGCAIEALPELLAATKAENIPVAGLMCLPPADIEPAPYFALLAELSARYGLDGLSMGMSGDYQTAIMLGATHIRVGSALFGERG</sequence>
<dbReference type="GO" id="GO:0030170">
    <property type="term" value="F:pyridoxal phosphate binding"/>
    <property type="evidence" value="ECO:0007669"/>
    <property type="project" value="UniProtKB-UniRule"/>
</dbReference>
<dbReference type="InterPro" id="IPR011078">
    <property type="entry name" value="PyrdxlP_homeostasis"/>
</dbReference>
<dbReference type="CDD" id="cd00635">
    <property type="entry name" value="PLPDE_III_YBL036c_like"/>
    <property type="match status" value="1"/>
</dbReference>
<dbReference type="HAMAP" id="MF_02087">
    <property type="entry name" value="PLP_homeostasis"/>
    <property type="match status" value="1"/>
</dbReference>
<keyword evidence="1 2" id="KW-0663">Pyridoxal phosphate</keyword>
<proteinExistence type="inferred from homology"/>
<evidence type="ECO:0000259" key="5">
    <source>
        <dbReference type="Pfam" id="PF01168"/>
    </source>
</evidence>
<comment type="similarity">
    <text evidence="2 4">Belongs to the pyridoxal phosphate-binding protein YggS/PROSC family.</text>
</comment>
<comment type="function">
    <text evidence="2">Pyridoxal 5'-phosphate (PLP)-binding protein, which is involved in PLP homeostasis.</text>
</comment>
<evidence type="ECO:0000256" key="3">
    <source>
        <dbReference type="PIRSR" id="PIRSR004848-1"/>
    </source>
</evidence>
<evidence type="ECO:0000256" key="2">
    <source>
        <dbReference type="HAMAP-Rule" id="MF_02087"/>
    </source>
</evidence>
<dbReference type="InterPro" id="IPR029066">
    <property type="entry name" value="PLP-binding_barrel"/>
</dbReference>
<feature type="modified residue" description="N6-(pyridoxal phosphate)lysine" evidence="2 3">
    <location>
        <position position="41"/>
    </location>
</feature>
<dbReference type="AlphaFoldDB" id="A0A6I6L950"/>
<organism evidence="6 7">
    <name type="scientific">Sphingorhabdus lacus</name>
    <dbReference type="NCBI Taxonomy" id="392610"/>
    <lineage>
        <taxon>Bacteria</taxon>
        <taxon>Pseudomonadati</taxon>
        <taxon>Pseudomonadota</taxon>
        <taxon>Alphaproteobacteria</taxon>
        <taxon>Sphingomonadales</taxon>
        <taxon>Sphingomonadaceae</taxon>
        <taxon>Sphingorhabdus</taxon>
    </lineage>
</organism>
<dbReference type="PIRSF" id="PIRSF004848">
    <property type="entry name" value="YBL036c_PLPDEIII"/>
    <property type="match status" value="1"/>
</dbReference>
<dbReference type="KEGG" id="slaa:EUU25_12385"/>
<feature type="domain" description="Alanine racemase N-terminal" evidence="5">
    <location>
        <begin position="25"/>
        <end position="223"/>
    </location>
</feature>
<dbReference type="Pfam" id="PF01168">
    <property type="entry name" value="Ala_racemase_N"/>
    <property type="match status" value="1"/>
</dbReference>
<dbReference type="Gene3D" id="3.20.20.10">
    <property type="entry name" value="Alanine racemase"/>
    <property type="match status" value="1"/>
</dbReference>
<dbReference type="PANTHER" id="PTHR10146:SF14">
    <property type="entry name" value="PYRIDOXAL PHOSPHATE HOMEOSTASIS PROTEIN"/>
    <property type="match status" value="1"/>
</dbReference>
<dbReference type="OrthoDB" id="9804072at2"/>
<evidence type="ECO:0000256" key="1">
    <source>
        <dbReference type="ARBA" id="ARBA00022898"/>
    </source>
</evidence>
<dbReference type="InterPro" id="IPR001608">
    <property type="entry name" value="Ala_racemase_N"/>
</dbReference>
<dbReference type="Proteomes" id="UP000428803">
    <property type="component" value="Chromosome"/>
</dbReference>
<dbReference type="PANTHER" id="PTHR10146">
    <property type="entry name" value="PROLINE SYNTHETASE CO-TRANSCRIBED BACTERIAL HOMOLOG PROTEIN"/>
    <property type="match status" value="1"/>
</dbReference>
<accession>A0A6I6L950</accession>
<protein>
    <recommendedName>
        <fullName evidence="2">Pyridoxal phosphate homeostasis protein</fullName>
        <shortName evidence="2">PLP homeostasis protein</shortName>
    </recommendedName>
</protein>